<proteinExistence type="predicted"/>
<feature type="non-terminal residue" evidence="1">
    <location>
        <position position="85"/>
    </location>
</feature>
<dbReference type="EMBL" id="LXQA010461151">
    <property type="protein sequence ID" value="MCI53301.1"/>
    <property type="molecule type" value="Genomic_DNA"/>
</dbReference>
<dbReference type="AlphaFoldDB" id="A0A392SWS3"/>
<feature type="non-terminal residue" evidence="1">
    <location>
        <position position="1"/>
    </location>
</feature>
<reference evidence="1 2" key="1">
    <citation type="journal article" date="2018" name="Front. Plant Sci.">
        <title>Red Clover (Trifolium pratense) and Zigzag Clover (T. medium) - A Picture of Genomic Similarities and Differences.</title>
        <authorList>
            <person name="Dluhosova J."/>
            <person name="Istvanek J."/>
            <person name="Nedelnik J."/>
            <person name="Repkova J."/>
        </authorList>
    </citation>
    <scope>NUCLEOTIDE SEQUENCE [LARGE SCALE GENOMIC DNA]</scope>
    <source>
        <strain evidence="2">cv. 10/8</strain>
        <tissue evidence="1">Leaf</tissue>
    </source>
</reference>
<protein>
    <submittedName>
        <fullName evidence="1">Uncharacterized protein</fullName>
    </submittedName>
</protein>
<accession>A0A392SWS3</accession>
<keyword evidence="2" id="KW-1185">Reference proteome</keyword>
<dbReference type="Proteomes" id="UP000265520">
    <property type="component" value="Unassembled WGS sequence"/>
</dbReference>
<sequence length="85" mass="9664">GINNEVVTIYADSKASKQYLWTTKNSLLTTAYPSTEIPDTPVQDADFDPCLDEYVSDEEKKAEKPLHLEARIKFERPKPDGEFIT</sequence>
<name>A0A392SWS3_9FABA</name>
<evidence type="ECO:0000313" key="1">
    <source>
        <dbReference type="EMBL" id="MCI53301.1"/>
    </source>
</evidence>
<evidence type="ECO:0000313" key="2">
    <source>
        <dbReference type="Proteomes" id="UP000265520"/>
    </source>
</evidence>
<organism evidence="1 2">
    <name type="scientific">Trifolium medium</name>
    <dbReference type="NCBI Taxonomy" id="97028"/>
    <lineage>
        <taxon>Eukaryota</taxon>
        <taxon>Viridiplantae</taxon>
        <taxon>Streptophyta</taxon>
        <taxon>Embryophyta</taxon>
        <taxon>Tracheophyta</taxon>
        <taxon>Spermatophyta</taxon>
        <taxon>Magnoliopsida</taxon>
        <taxon>eudicotyledons</taxon>
        <taxon>Gunneridae</taxon>
        <taxon>Pentapetalae</taxon>
        <taxon>rosids</taxon>
        <taxon>fabids</taxon>
        <taxon>Fabales</taxon>
        <taxon>Fabaceae</taxon>
        <taxon>Papilionoideae</taxon>
        <taxon>50 kb inversion clade</taxon>
        <taxon>NPAAA clade</taxon>
        <taxon>Hologalegina</taxon>
        <taxon>IRL clade</taxon>
        <taxon>Trifolieae</taxon>
        <taxon>Trifolium</taxon>
    </lineage>
</organism>
<comment type="caution">
    <text evidence="1">The sequence shown here is derived from an EMBL/GenBank/DDBJ whole genome shotgun (WGS) entry which is preliminary data.</text>
</comment>